<organism evidence="1 2">
    <name type="scientific">Blautia obeum</name>
    <dbReference type="NCBI Taxonomy" id="40520"/>
    <lineage>
        <taxon>Bacteria</taxon>
        <taxon>Bacillati</taxon>
        <taxon>Bacillota</taxon>
        <taxon>Clostridia</taxon>
        <taxon>Lachnospirales</taxon>
        <taxon>Lachnospiraceae</taxon>
        <taxon>Blautia</taxon>
    </lineage>
</organism>
<sequence>MRIDLHCHTKKVKTGDAYTRNVTKDKFFQKVIEAEVKIIAITNHNQFDYMQYKEFKDVTEGYCDIWPGVELDIIGKADQKGNCKRGHLIVIANPKNVELFNTQVQELVNDEDVNTFQIGVKKVYETLGKCDCIYIPHFHKEPKLSDEDIQELGELLPDSSRLFKETSDYRSLGVFSNFDYSVIIGSDVQDWNKYETSKFADIRLPVQTFEQFCLLAKKDVQIIDTLLNQKRKKEIPVSPYKKVNFKLPFYEDINIIFGQKGTGKTEILESLKKYYIENGIAMESYKGNEKDSDFSKMLKVNDIIATPDKLQLDSMRQQFIDVYNWKEELPTSFEKYISWMETKDNNKNKGRMKITECVHIEEGVRDRKLESDYKYLKEFTESTFEKIDIEKYLDEQERTTLMLLLGKLCENINDAKMQKWNSDKSIKLTNWSIDKIKAIADKCSDTISKPSSVGFYDFAMGRFKLFENVEEICSTFSVEDKVEKEYLGNLEEKGDIYIQTRYRMLTKESRTDEFKQGITVLRNCKLVIDGIKKAVLAENISEEVSKFQEFYDDGIKDIGAFIGVSKETALENGEIYRPSNGERGILLMQKLLDSESDVYILDEPELGMGNSYITSNILPKLTDLAKRRKTVIIATHNANIAVGTLPYISILRTHENGIYKTYVGNPFYDELRNIDDETDTKNWTQESMHTLEGGKTAFYDRKDIYESGKQSD</sequence>
<dbReference type="Gene3D" id="3.20.20.140">
    <property type="entry name" value="Metal-dependent hydrolases"/>
    <property type="match status" value="1"/>
</dbReference>
<dbReference type="SUPFAM" id="SSF52540">
    <property type="entry name" value="P-loop containing nucleoside triphosphate hydrolases"/>
    <property type="match status" value="1"/>
</dbReference>
<comment type="caution">
    <text evidence="1">The sequence shown here is derived from an EMBL/GenBank/DDBJ whole genome shotgun (WGS) entry which is preliminary data.</text>
</comment>
<reference evidence="1 2" key="1">
    <citation type="submission" date="2018-08" db="EMBL/GenBank/DDBJ databases">
        <title>A genome reference for cultivated species of the human gut microbiota.</title>
        <authorList>
            <person name="Zou Y."/>
            <person name="Xue W."/>
            <person name="Luo G."/>
        </authorList>
    </citation>
    <scope>NUCLEOTIDE SEQUENCE [LARGE SCALE GENOMIC DNA]</scope>
    <source>
        <strain evidence="1 2">AF37-6AC</strain>
    </source>
</reference>
<evidence type="ECO:0000313" key="1">
    <source>
        <dbReference type="EMBL" id="RHL50173.1"/>
    </source>
</evidence>
<dbReference type="CDD" id="cd00267">
    <property type="entry name" value="ABC_ATPase"/>
    <property type="match status" value="1"/>
</dbReference>
<proteinExistence type="predicted"/>
<dbReference type="InterPro" id="IPR016195">
    <property type="entry name" value="Pol/histidinol_Pase-like"/>
</dbReference>
<dbReference type="InterPro" id="IPR027417">
    <property type="entry name" value="P-loop_NTPase"/>
</dbReference>
<dbReference type="RefSeq" id="WP_009461550.1">
    <property type="nucleotide sequence ID" value="NZ_JAJCJV010000018.1"/>
</dbReference>
<accession>A0A415LNE7</accession>
<name>A0A415LNE7_9FIRM</name>
<evidence type="ECO:0000313" key="2">
    <source>
        <dbReference type="Proteomes" id="UP000285897"/>
    </source>
</evidence>
<dbReference type="SUPFAM" id="SSF89550">
    <property type="entry name" value="PHP domain-like"/>
    <property type="match status" value="1"/>
</dbReference>
<dbReference type="EMBL" id="QROS01000001">
    <property type="protein sequence ID" value="RHL50173.1"/>
    <property type="molecule type" value="Genomic_DNA"/>
</dbReference>
<dbReference type="Gene3D" id="3.40.50.300">
    <property type="entry name" value="P-loop containing nucleotide triphosphate hydrolases"/>
    <property type="match status" value="1"/>
</dbReference>
<protein>
    <submittedName>
        <fullName evidence="1">Histidinol phosphatase</fullName>
    </submittedName>
</protein>
<dbReference type="Proteomes" id="UP000285897">
    <property type="component" value="Unassembled WGS sequence"/>
</dbReference>
<dbReference type="AlphaFoldDB" id="A0A415LNE7"/>
<gene>
    <name evidence="1" type="ORF">DW021_00425</name>
</gene>